<dbReference type="Proteomes" id="UP001174136">
    <property type="component" value="Unassembled WGS sequence"/>
</dbReference>
<reference evidence="2" key="1">
    <citation type="journal article" date="2023" name="Front. Mar. Sci.">
        <title>A new Merluccius polli reference genome to investigate the effects of global change in West African waters.</title>
        <authorList>
            <person name="Mateo J.L."/>
            <person name="Blanco-Fernandez C."/>
            <person name="Garcia-Vazquez E."/>
            <person name="Machado-Schiaffino G."/>
        </authorList>
    </citation>
    <scope>NUCLEOTIDE SEQUENCE</scope>
    <source>
        <strain evidence="2">C29</strain>
        <tissue evidence="2">Fin</tissue>
    </source>
</reference>
<feature type="region of interest" description="Disordered" evidence="1">
    <location>
        <begin position="217"/>
        <end position="244"/>
    </location>
</feature>
<proteinExistence type="predicted"/>
<evidence type="ECO:0000313" key="2">
    <source>
        <dbReference type="EMBL" id="KAK0143089.1"/>
    </source>
</evidence>
<gene>
    <name evidence="2" type="primary">QRICH2_0</name>
    <name evidence="2" type="ORF">N1851_018789</name>
</gene>
<accession>A0AA47MN08</accession>
<comment type="caution">
    <text evidence="2">The sequence shown here is derived from an EMBL/GenBank/DDBJ whole genome shotgun (WGS) entry which is preliminary data.</text>
</comment>
<protein>
    <submittedName>
        <fullName evidence="2">Glutamine-rich protein 2</fullName>
    </submittedName>
</protein>
<keyword evidence="3" id="KW-1185">Reference proteome</keyword>
<dbReference type="EMBL" id="JAOPHQ010003436">
    <property type="protein sequence ID" value="KAK0143089.1"/>
    <property type="molecule type" value="Genomic_DNA"/>
</dbReference>
<evidence type="ECO:0000256" key="1">
    <source>
        <dbReference type="SAM" id="MobiDB-lite"/>
    </source>
</evidence>
<sequence>MEMIIREARKRRGKLQYQGTPIQIFEYYTPEVAGERAKYRTVMARPGPNQFGALGKILVRGDGQSAGSTGAACRPDAASLGSSEVEATGGSVDAVEAAAAVDGPGFAGGGLKYFNSACEERRGVRDTIRTCIRQNGIRTNGIRQNGIRTNGIRQNGIRTNGIRQNGIRTNGIRQNGIRTNGIRQNGIRTNGIRTNGIRQNGIRTNGIRQNGIRTNGIRQNGIRTNGIRTNGIRQNGIRTNGIRTNGIRQNGIRTHGIRQNGIRTNGIRQNIVREKTGRYWPAEGARVAEAKALAESSAWKNSEDSQQSELRHWSPEQGIRAMLQRVRDVRGVRPCYRFSRRLLWLKVGTSNRRQRFVARYFYDTVVEEGGFVNMLCPVEPDLLYSREMICGRNEQLLVANEEFRLLCGAILGNDRFPQTVDGCLAAYLNLVEELMQWIHRHDVPTPTTFSEANAMYKAMLRERQ</sequence>
<evidence type="ECO:0000313" key="3">
    <source>
        <dbReference type="Proteomes" id="UP001174136"/>
    </source>
</evidence>
<dbReference type="AlphaFoldDB" id="A0AA47MN08"/>
<name>A0AA47MN08_MERPO</name>
<organism evidence="2 3">
    <name type="scientific">Merluccius polli</name>
    <name type="common">Benguela hake</name>
    <name type="synonym">Merluccius cadenati</name>
    <dbReference type="NCBI Taxonomy" id="89951"/>
    <lineage>
        <taxon>Eukaryota</taxon>
        <taxon>Metazoa</taxon>
        <taxon>Chordata</taxon>
        <taxon>Craniata</taxon>
        <taxon>Vertebrata</taxon>
        <taxon>Euteleostomi</taxon>
        <taxon>Actinopterygii</taxon>
        <taxon>Neopterygii</taxon>
        <taxon>Teleostei</taxon>
        <taxon>Neoteleostei</taxon>
        <taxon>Acanthomorphata</taxon>
        <taxon>Zeiogadaria</taxon>
        <taxon>Gadariae</taxon>
        <taxon>Gadiformes</taxon>
        <taxon>Gadoidei</taxon>
        <taxon>Merlucciidae</taxon>
        <taxon>Merluccius</taxon>
    </lineage>
</organism>